<reference evidence="1" key="2">
    <citation type="submission" date="2021-04" db="EMBL/GenBank/DDBJ databases">
        <authorList>
            <person name="Gilroy R."/>
        </authorList>
    </citation>
    <scope>NUCLEOTIDE SEQUENCE</scope>
    <source>
        <strain evidence="1">G3-2149</strain>
    </source>
</reference>
<gene>
    <name evidence="1" type="ORF">H9789_03365</name>
</gene>
<comment type="caution">
    <text evidence="1">The sequence shown here is derived from an EMBL/GenBank/DDBJ whole genome shotgun (WGS) entry which is preliminary data.</text>
</comment>
<sequence>MPEISYFYGIFIYMYFSEHNPPHFHVKYNEYTAEISIKDGIVTGSLPRRALNLVFEWLDLHRDELMENWERGERKESFIKIDPLK</sequence>
<evidence type="ECO:0000313" key="2">
    <source>
        <dbReference type="Proteomes" id="UP000823865"/>
    </source>
</evidence>
<dbReference type="AlphaFoldDB" id="A0A9E2P0T1"/>
<accession>A0A9E2P0T1</accession>
<evidence type="ECO:0000313" key="1">
    <source>
        <dbReference type="EMBL" id="MBU3852862.1"/>
    </source>
</evidence>
<dbReference type="Pfam" id="PF13711">
    <property type="entry name" value="DUF4160"/>
    <property type="match status" value="1"/>
</dbReference>
<dbReference type="InterPro" id="IPR025427">
    <property type="entry name" value="DUF4160"/>
</dbReference>
<dbReference type="EMBL" id="JAHLFU010000062">
    <property type="protein sequence ID" value="MBU3852862.1"/>
    <property type="molecule type" value="Genomic_DNA"/>
</dbReference>
<dbReference type="Proteomes" id="UP000823865">
    <property type="component" value="Unassembled WGS sequence"/>
</dbReference>
<proteinExistence type="predicted"/>
<organism evidence="1 2">
    <name type="scientific">Candidatus Paraprevotella stercoravium</name>
    <dbReference type="NCBI Taxonomy" id="2838725"/>
    <lineage>
        <taxon>Bacteria</taxon>
        <taxon>Pseudomonadati</taxon>
        <taxon>Bacteroidota</taxon>
        <taxon>Bacteroidia</taxon>
        <taxon>Bacteroidales</taxon>
        <taxon>Prevotellaceae</taxon>
        <taxon>Paraprevotella</taxon>
    </lineage>
</organism>
<name>A0A9E2P0T1_9BACT</name>
<reference evidence="1" key="1">
    <citation type="journal article" date="2021" name="PeerJ">
        <title>Extensive microbial diversity within the chicken gut microbiome revealed by metagenomics and culture.</title>
        <authorList>
            <person name="Gilroy R."/>
            <person name="Ravi A."/>
            <person name="Getino M."/>
            <person name="Pursley I."/>
            <person name="Horton D.L."/>
            <person name="Alikhan N.F."/>
            <person name="Baker D."/>
            <person name="Gharbi K."/>
            <person name="Hall N."/>
            <person name="Watson M."/>
            <person name="Adriaenssens E.M."/>
            <person name="Foster-Nyarko E."/>
            <person name="Jarju S."/>
            <person name="Secka A."/>
            <person name="Antonio M."/>
            <person name="Oren A."/>
            <person name="Chaudhuri R.R."/>
            <person name="La Ragione R."/>
            <person name="Hildebrand F."/>
            <person name="Pallen M.J."/>
        </authorList>
    </citation>
    <scope>NUCLEOTIDE SEQUENCE</scope>
    <source>
        <strain evidence="1">G3-2149</strain>
    </source>
</reference>
<protein>
    <submittedName>
        <fullName evidence="1">DUF4160 domain-containing protein</fullName>
    </submittedName>
</protein>